<comment type="caution">
    <text evidence="13">The sequence shown here is derived from an EMBL/GenBank/DDBJ whole genome shotgun (WGS) entry which is preliminary data.</text>
</comment>
<dbReference type="InterPro" id="IPR027368">
    <property type="entry name" value="MnmE_dom2"/>
</dbReference>
<evidence type="ECO:0000256" key="8">
    <source>
        <dbReference type="ARBA" id="ARBA00022958"/>
    </source>
</evidence>
<dbReference type="InterPro" id="IPR025867">
    <property type="entry name" value="MnmE_helical"/>
</dbReference>
<feature type="binding site" evidence="10">
    <location>
        <begin position="250"/>
        <end position="256"/>
    </location>
    <ligand>
        <name>GTP</name>
        <dbReference type="ChEBI" id="CHEBI:37565"/>
    </ligand>
</feature>
<keyword evidence="4 10" id="KW-0479">Metal-binding</keyword>
<feature type="binding site" evidence="10">
    <location>
        <begin position="275"/>
        <end position="278"/>
    </location>
    <ligand>
        <name>GTP</name>
        <dbReference type="ChEBI" id="CHEBI:37565"/>
    </ligand>
</feature>
<evidence type="ECO:0000256" key="7">
    <source>
        <dbReference type="ARBA" id="ARBA00022842"/>
    </source>
</evidence>
<sequence>MSTIAAISTPLSVGGLAVIRISGENALGIADKIFKPFKSSSKKLPSEMDGYTCAYGRVVCDGQTLDDVVLTVFKAPHSYTGLDTVEISCHGGVYLARKILRLVFDSGAVPAEAGEFTKLAFLNGKLGLTQAEAVMDILGAEGDAALKSARLIKEGGMYKKIKSVSNSLVKLLGSLAAWADYPDEDIPKTDGKTVLETMKKAAADIGQILNDYDAGRVLREGIDTAIVGRPNVGKSTLMNALLGYDRSIVTTAAGTTRDVIEETVRLGDVKLKLCDTAGMRDTSDEVEAIGVERAKKKLEDAQLVIAVLDGSQPLTDTDRELLQTLQGRRRIVVVNKSDLPQVNDLAYSDDENILYVSANTGEGLERITQRVNDLFKLGQVSDGTHMFANERQCRLCMRAREFLDRAIDALEAGETIDAVTVCIDEATNALLQLSGEKVTEAVVDDVFSRFCVGK</sequence>
<feature type="domain" description="TrmE-type G" evidence="12">
    <location>
        <begin position="221"/>
        <end position="376"/>
    </location>
</feature>
<dbReference type="Gene3D" id="3.30.1360.120">
    <property type="entry name" value="Probable tRNA modification gtpase trme, domain 1"/>
    <property type="match status" value="1"/>
</dbReference>
<dbReference type="FunFam" id="3.40.50.300:FF:001376">
    <property type="entry name" value="tRNA modification GTPase MnmE"/>
    <property type="match status" value="1"/>
</dbReference>
<keyword evidence="3 10" id="KW-0819">tRNA processing</keyword>
<keyword evidence="6 10" id="KW-0378">Hydrolase</keyword>
<dbReference type="Proteomes" id="UP000823982">
    <property type="component" value="Unassembled WGS sequence"/>
</dbReference>
<organism evidence="13 14">
    <name type="scientific">Candidatus Faeciplasma gallinarum</name>
    <dbReference type="NCBI Taxonomy" id="2840799"/>
    <lineage>
        <taxon>Bacteria</taxon>
        <taxon>Bacillati</taxon>
        <taxon>Bacillota</taxon>
        <taxon>Clostridia</taxon>
        <taxon>Eubacteriales</taxon>
        <taxon>Oscillospiraceae</taxon>
        <taxon>Oscillospiraceae incertae sedis</taxon>
        <taxon>Candidatus Faeciplasma</taxon>
    </lineage>
</organism>
<evidence type="ECO:0000313" key="13">
    <source>
        <dbReference type="EMBL" id="HIS24395.1"/>
    </source>
</evidence>
<keyword evidence="8 10" id="KW-0630">Potassium</keyword>
<evidence type="ECO:0000256" key="9">
    <source>
        <dbReference type="ARBA" id="ARBA00023134"/>
    </source>
</evidence>
<comment type="function">
    <text evidence="10">Exhibits a very high intrinsic GTPase hydrolysis rate. Involved in the addition of a carboxymethylaminomethyl (cmnm) group at the wobble position (U34) of certain tRNAs, forming tRNA-cmnm(5)s(2)U34.</text>
</comment>
<dbReference type="GO" id="GO:0046872">
    <property type="term" value="F:metal ion binding"/>
    <property type="evidence" value="ECO:0007669"/>
    <property type="project" value="UniProtKB-KW"/>
</dbReference>
<evidence type="ECO:0000256" key="6">
    <source>
        <dbReference type="ARBA" id="ARBA00022801"/>
    </source>
</evidence>
<evidence type="ECO:0000313" key="14">
    <source>
        <dbReference type="Proteomes" id="UP000823982"/>
    </source>
</evidence>
<dbReference type="GO" id="GO:0005829">
    <property type="term" value="C:cytosol"/>
    <property type="evidence" value="ECO:0007669"/>
    <property type="project" value="TreeGrafter"/>
</dbReference>
<evidence type="ECO:0000259" key="12">
    <source>
        <dbReference type="PROSITE" id="PS51709"/>
    </source>
</evidence>
<keyword evidence="9 10" id="KW-0342">GTP-binding</keyword>
<dbReference type="InterPro" id="IPR027417">
    <property type="entry name" value="P-loop_NTPase"/>
</dbReference>
<dbReference type="InterPro" id="IPR018948">
    <property type="entry name" value="GTP-bd_TrmE_N"/>
</dbReference>
<evidence type="ECO:0000256" key="11">
    <source>
        <dbReference type="RuleBase" id="RU003313"/>
    </source>
</evidence>
<protein>
    <recommendedName>
        <fullName evidence="10">tRNA modification GTPase MnmE</fullName>
        <ecNumber evidence="10">3.6.-.-</ecNumber>
    </recommendedName>
</protein>
<name>A0A9D1EN58_9FIRM</name>
<dbReference type="EC" id="3.6.-.-" evidence="10"/>
<dbReference type="PROSITE" id="PS51709">
    <property type="entry name" value="G_TRME"/>
    <property type="match status" value="1"/>
</dbReference>
<feature type="binding site" evidence="10">
    <location>
        <position position="256"/>
    </location>
    <ligand>
        <name>Mg(2+)</name>
        <dbReference type="ChEBI" id="CHEBI:18420"/>
    </ligand>
</feature>
<evidence type="ECO:0000256" key="5">
    <source>
        <dbReference type="ARBA" id="ARBA00022741"/>
    </source>
</evidence>
<evidence type="ECO:0000256" key="2">
    <source>
        <dbReference type="ARBA" id="ARBA00022490"/>
    </source>
</evidence>
<accession>A0A9D1EN58</accession>
<gene>
    <name evidence="10 13" type="primary">mnmE</name>
    <name evidence="10" type="synonym">trmE</name>
    <name evidence="13" type="ORF">IAD01_03215</name>
</gene>
<dbReference type="Pfam" id="PF10396">
    <property type="entry name" value="TrmE_N"/>
    <property type="match status" value="1"/>
</dbReference>
<dbReference type="NCBIfam" id="TIGR00450">
    <property type="entry name" value="mnmE_trmE_thdF"/>
    <property type="match status" value="1"/>
</dbReference>
<dbReference type="Pfam" id="PF12631">
    <property type="entry name" value="MnmE_helical"/>
    <property type="match status" value="1"/>
</dbReference>
<feature type="binding site" evidence="10">
    <location>
        <position position="235"/>
    </location>
    <ligand>
        <name>Mg(2+)</name>
        <dbReference type="ChEBI" id="CHEBI:18420"/>
    </ligand>
</feature>
<evidence type="ECO:0000256" key="10">
    <source>
        <dbReference type="HAMAP-Rule" id="MF_00379"/>
    </source>
</evidence>
<dbReference type="InterPro" id="IPR031168">
    <property type="entry name" value="G_TrmE"/>
</dbReference>
<dbReference type="AlphaFoldDB" id="A0A9D1EN58"/>
<dbReference type="GO" id="GO:0030488">
    <property type="term" value="P:tRNA methylation"/>
    <property type="evidence" value="ECO:0007669"/>
    <property type="project" value="TreeGrafter"/>
</dbReference>
<proteinExistence type="inferred from homology"/>
<comment type="similarity">
    <text evidence="1 10 11">Belongs to the TRAFAC class TrmE-Era-EngA-EngB-Septin-like GTPase superfamily. TrmE GTPase family.</text>
</comment>
<feature type="binding site" evidence="10">
    <location>
        <position position="125"/>
    </location>
    <ligand>
        <name>(6S)-5-formyl-5,6,7,8-tetrahydrofolate</name>
        <dbReference type="ChEBI" id="CHEBI:57457"/>
    </ligand>
</feature>
<dbReference type="InterPro" id="IPR027266">
    <property type="entry name" value="TrmE/GcvT-like"/>
</dbReference>
<feature type="binding site" evidence="10">
    <location>
        <position position="454"/>
    </location>
    <ligand>
        <name>(6S)-5-formyl-5,6,7,8-tetrahydrofolate</name>
        <dbReference type="ChEBI" id="CHEBI:57457"/>
    </ligand>
</feature>
<dbReference type="CDD" id="cd14858">
    <property type="entry name" value="TrmE_N"/>
    <property type="match status" value="1"/>
</dbReference>
<dbReference type="SUPFAM" id="SSF52540">
    <property type="entry name" value="P-loop containing nucleoside triphosphate hydrolases"/>
    <property type="match status" value="1"/>
</dbReference>
<dbReference type="EMBL" id="DVIR01000030">
    <property type="protein sequence ID" value="HIS24395.1"/>
    <property type="molecule type" value="Genomic_DNA"/>
</dbReference>
<dbReference type="CDD" id="cd04164">
    <property type="entry name" value="trmE"/>
    <property type="match status" value="1"/>
</dbReference>
<comment type="subunit">
    <text evidence="10">Homodimer. Heterotetramer of two MnmE and two MnmG subunits.</text>
</comment>
<comment type="caution">
    <text evidence="10">Lacks conserved residue(s) required for the propagation of feature annotation.</text>
</comment>
<evidence type="ECO:0000256" key="1">
    <source>
        <dbReference type="ARBA" id="ARBA00011043"/>
    </source>
</evidence>
<evidence type="ECO:0000256" key="4">
    <source>
        <dbReference type="ARBA" id="ARBA00022723"/>
    </source>
</evidence>
<dbReference type="HAMAP" id="MF_00379">
    <property type="entry name" value="GTPase_MnmE"/>
    <property type="match status" value="1"/>
</dbReference>
<dbReference type="PANTHER" id="PTHR42714">
    <property type="entry name" value="TRNA MODIFICATION GTPASE GTPBP3"/>
    <property type="match status" value="1"/>
</dbReference>
<reference evidence="13" key="1">
    <citation type="submission" date="2020-10" db="EMBL/GenBank/DDBJ databases">
        <authorList>
            <person name="Gilroy R."/>
        </authorList>
    </citation>
    <scope>NUCLEOTIDE SEQUENCE</scope>
    <source>
        <strain evidence="13">CHK157-1446</strain>
    </source>
</reference>
<keyword evidence="7 10" id="KW-0460">Magnesium</keyword>
<dbReference type="NCBIfam" id="TIGR00231">
    <property type="entry name" value="small_GTP"/>
    <property type="match status" value="1"/>
</dbReference>
<dbReference type="PANTHER" id="PTHR42714:SF2">
    <property type="entry name" value="TRNA MODIFICATION GTPASE GTPBP3, MITOCHONDRIAL"/>
    <property type="match status" value="1"/>
</dbReference>
<dbReference type="InterPro" id="IPR006073">
    <property type="entry name" value="GTP-bd"/>
</dbReference>
<dbReference type="InterPro" id="IPR005225">
    <property type="entry name" value="Small_GTP-bd"/>
</dbReference>
<dbReference type="GO" id="GO:0005525">
    <property type="term" value="F:GTP binding"/>
    <property type="evidence" value="ECO:0007669"/>
    <property type="project" value="UniProtKB-UniRule"/>
</dbReference>
<reference evidence="13" key="2">
    <citation type="journal article" date="2021" name="PeerJ">
        <title>Extensive microbial diversity within the chicken gut microbiome revealed by metagenomics and culture.</title>
        <authorList>
            <person name="Gilroy R."/>
            <person name="Ravi A."/>
            <person name="Getino M."/>
            <person name="Pursley I."/>
            <person name="Horton D.L."/>
            <person name="Alikhan N.F."/>
            <person name="Baker D."/>
            <person name="Gharbi K."/>
            <person name="Hall N."/>
            <person name="Watson M."/>
            <person name="Adriaenssens E.M."/>
            <person name="Foster-Nyarko E."/>
            <person name="Jarju S."/>
            <person name="Secka A."/>
            <person name="Antonio M."/>
            <person name="Oren A."/>
            <person name="Chaudhuri R.R."/>
            <person name="La Ragione R."/>
            <person name="Hildebrand F."/>
            <person name="Pallen M.J."/>
        </authorList>
    </citation>
    <scope>NUCLEOTIDE SEQUENCE</scope>
    <source>
        <strain evidence="13">CHK157-1446</strain>
    </source>
</reference>
<feature type="binding site" evidence="10">
    <location>
        <begin position="231"/>
        <end position="236"/>
    </location>
    <ligand>
        <name>GTP</name>
        <dbReference type="ChEBI" id="CHEBI:37565"/>
    </ligand>
</feature>
<comment type="subcellular location">
    <subcellularLocation>
        <location evidence="10">Cytoplasm</location>
    </subcellularLocation>
</comment>
<dbReference type="Pfam" id="PF01926">
    <property type="entry name" value="MMR_HSR1"/>
    <property type="match status" value="1"/>
</dbReference>
<keyword evidence="2 10" id="KW-0963">Cytoplasm</keyword>
<feature type="binding site" evidence="10">
    <location>
        <position position="20"/>
    </location>
    <ligand>
        <name>(6S)-5-formyl-5,6,7,8-tetrahydrofolate</name>
        <dbReference type="ChEBI" id="CHEBI:57457"/>
    </ligand>
</feature>
<dbReference type="GO" id="GO:0002098">
    <property type="term" value="P:tRNA wobble uridine modification"/>
    <property type="evidence" value="ECO:0007669"/>
    <property type="project" value="TreeGrafter"/>
</dbReference>
<feature type="binding site" evidence="10">
    <location>
        <position position="86"/>
    </location>
    <ligand>
        <name>(6S)-5-formyl-5,6,7,8-tetrahydrofolate</name>
        <dbReference type="ChEBI" id="CHEBI:57457"/>
    </ligand>
</feature>
<dbReference type="Gene3D" id="1.20.120.430">
    <property type="entry name" value="tRNA modification GTPase MnmE domain 2"/>
    <property type="match status" value="1"/>
</dbReference>
<keyword evidence="5 10" id="KW-0547">Nucleotide-binding</keyword>
<dbReference type="GO" id="GO:0003924">
    <property type="term" value="F:GTPase activity"/>
    <property type="evidence" value="ECO:0007669"/>
    <property type="project" value="UniProtKB-UniRule"/>
</dbReference>
<dbReference type="InterPro" id="IPR004520">
    <property type="entry name" value="GTPase_MnmE"/>
</dbReference>
<evidence type="ECO:0000256" key="3">
    <source>
        <dbReference type="ARBA" id="ARBA00022694"/>
    </source>
</evidence>
<dbReference type="Gene3D" id="3.40.50.300">
    <property type="entry name" value="P-loop containing nucleotide triphosphate hydrolases"/>
    <property type="match status" value="1"/>
</dbReference>
<comment type="cofactor">
    <cofactor evidence="10">
        <name>K(+)</name>
        <dbReference type="ChEBI" id="CHEBI:29103"/>
    </cofactor>
    <text evidence="10">Binds 1 potassium ion per subunit.</text>
</comment>